<gene>
    <name evidence="5" type="ORF">QQX02_01435</name>
</gene>
<organism evidence="5 6">
    <name type="scientific">Demequina muriae</name>
    <dbReference type="NCBI Taxonomy" id="3051664"/>
    <lineage>
        <taxon>Bacteria</taxon>
        <taxon>Bacillati</taxon>
        <taxon>Actinomycetota</taxon>
        <taxon>Actinomycetes</taxon>
        <taxon>Micrococcales</taxon>
        <taxon>Demequinaceae</taxon>
        <taxon>Demequina</taxon>
    </lineage>
</organism>
<dbReference type="Gene3D" id="3.40.50.1820">
    <property type="entry name" value="alpha/beta hydrolase"/>
    <property type="match status" value="1"/>
</dbReference>
<feature type="transmembrane region" description="Helical" evidence="3">
    <location>
        <begin position="70"/>
        <end position="95"/>
    </location>
</feature>
<dbReference type="InterPro" id="IPR050261">
    <property type="entry name" value="FrsA_esterase"/>
</dbReference>
<keyword evidence="3" id="KW-0472">Membrane</keyword>
<keyword evidence="3" id="KW-0812">Transmembrane</keyword>
<dbReference type="PANTHER" id="PTHR22946:SF9">
    <property type="entry name" value="POLYKETIDE TRANSFERASE AF380"/>
    <property type="match status" value="1"/>
</dbReference>
<evidence type="ECO:0000256" key="2">
    <source>
        <dbReference type="ARBA" id="ARBA00022801"/>
    </source>
</evidence>
<evidence type="ECO:0000313" key="6">
    <source>
        <dbReference type="Proteomes" id="UP001172708"/>
    </source>
</evidence>
<comment type="caution">
    <text evidence="5">The sequence shown here is derived from an EMBL/GenBank/DDBJ whole genome shotgun (WGS) entry which is preliminary data.</text>
</comment>
<dbReference type="Proteomes" id="UP001172708">
    <property type="component" value="Unassembled WGS sequence"/>
</dbReference>
<protein>
    <submittedName>
        <fullName evidence="5">Alpha/beta fold hydrolase</fullName>
    </submittedName>
</protein>
<name>A0ABT8GDS7_9MICO</name>
<keyword evidence="3" id="KW-1133">Transmembrane helix</keyword>
<evidence type="ECO:0000256" key="1">
    <source>
        <dbReference type="ARBA" id="ARBA00008645"/>
    </source>
</evidence>
<feature type="domain" description="Serine aminopeptidase S33" evidence="4">
    <location>
        <begin position="132"/>
        <end position="239"/>
    </location>
</feature>
<evidence type="ECO:0000259" key="4">
    <source>
        <dbReference type="Pfam" id="PF12146"/>
    </source>
</evidence>
<feature type="transmembrane region" description="Helical" evidence="3">
    <location>
        <begin position="7"/>
        <end position="25"/>
    </location>
</feature>
<keyword evidence="6" id="KW-1185">Reference proteome</keyword>
<comment type="similarity">
    <text evidence="1">Belongs to the AB hydrolase superfamily.</text>
</comment>
<dbReference type="InterPro" id="IPR029058">
    <property type="entry name" value="AB_hydrolase_fold"/>
</dbReference>
<accession>A0ABT8GDS7</accession>
<keyword evidence="2 5" id="KW-0378">Hydrolase</keyword>
<feature type="transmembrane region" description="Helical" evidence="3">
    <location>
        <begin position="37"/>
        <end position="58"/>
    </location>
</feature>
<proteinExistence type="inferred from homology"/>
<dbReference type="SUPFAM" id="SSF53474">
    <property type="entry name" value="alpha/beta-Hydrolases"/>
    <property type="match status" value="1"/>
</dbReference>
<evidence type="ECO:0000256" key="3">
    <source>
        <dbReference type="SAM" id="Phobius"/>
    </source>
</evidence>
<sequence length="356" mass="35813">MARALRVVGIVGAVLVSAVALGMAASLGPARWSDDGLTLGVAAATVVTVLLAGGLIFVSVRAARRPVARAALILGGGVVVILIAFPAGVAAWAAYPPHASYDGGRPAGATDVTVPAADGVTLAGWFLPSQTGAAVVLTHGAGSTRDAVVAQAEVLASAGYGVLAIDARGHGDSTGRAMDLGWWGEADVSAALDTLATLEGVDPERLGLVGLSMGGESAVGAAGVDGRVRAVVAEGATQRTSADKAGWLPRHPLGWVQRGMDMERDAITVALTDAPRPPTLREAATETAAPILLIASGQVPDEPMAAAWIAEGHPHVDVWEIAEAPHTGGLATEPEAWAQRVVSFLDDALATPSTSG</sequence>
<dbReference type="PANTHER" id="PTHR22946">
    <property type="entry name" value="DIENELACTONE HYDROLASE DOMAIN-CONTAINING PROTEIN-RELATED"/>
    <property type="match status" value="1"/>
</dbReference>
<dbReference type="GO" id="GO:0016787">
    <property type="term" value="F:hydrolase activity"/>
    <property type="evidence" value="ECO:0007669"/>
    <property type="project" value="UniProtKB-KW"/>
</dbReference>
<dbReference type="Pfam" id="PF12146">
    <property type="entry name" value="Hydrolase_4"/>
    <property type="match status" value="1"/>
</dbReference>
<evidence type="ECO:0000313" key="5">
    <source>
        <dbReference type="EMBL" id="MDN4479587.1"/>
    </source>
</evidence>
<dbReference type="InterPro" id="IPR022742">
    <property type="entry name" value="Hydrolase_4"/>
</dbReference>
<reference evidence="5" key="1">
    <citation type="submission" date="2023-06" db="EMBL/GenBank/DDBJ databases">
        <title>Egi l300058.</title>
        <authorList>
            <person name="Gao L."/>
            <person name="Fang B.-Z."/>
            <person name="Li W.-J."/>
        </authorList>
    </citation>
    <scope>NUCLEOTIDE SEQUENCE</scope>
    <source>
        <strain evidence="5">EGI L300058</strain>
    </source>
</reference>
<dbReference type="EMBL" id="JAUHQA010000001">
    <property type="protein sequence ID" value="MDN4479587.1"/>
    <property type="molecule type" value="Genomic_DNA"/>
</dbReference>
<dbReference type="RefSeq" id="WP_301140757.1">
    <property type="nucleotide sequence ID" value="NZ_JAUHQA010000001.1"/>
</dbReference>